<dbReference type="EMBL" id="QPID01000003">
    <property type="protein sequence ID" value="RCU51077.1"/>
    <property type="molecule type" value="Genomic_DNA"/>
</dbReference>
<sequence length="335" mass="38449">MTIANQDITVVVQGPVQASPDRNMDEGITVRSLASVRKHLPGAHILLSTWKGQPTEGLDFDELLLNDDPGPNINRYRADGSADKTNNNRQLVSTLNGLKQVKTRYAMKLRSDNFLTSDACKKLQQKFPKRADECCFLKERVVVNNTFTRDYAKGLPVVFHACDFFYFGLTEDLLALWDIPWFDDLPYDESRKGQEQHDGYPYFMPDCTQKFWLKALQRFDPSIQIKHLHDYSPKSKRQSDLCYANNLIIGEPEVVGLGLNTKFSGSERANRIGSIITYIHHLAWQRLYKKYCDPSHHIPGNAADWLRTKCLRGALLSSKWLEGKWRLKKKLNNAK</sequence>
<dbReference type="AlphaFoldDB" id="A0A368NKE6"/>
<dbReference type="RefSeq" id="WP_114337673.1">
    <property type="nucleotide sequence ID" value="NZ_QPID01000003.1"/>
</dbReference>
<dbReference type="Pfam" id="PF07507">
    <property type="entry name" value="WavE"/>
    <property type="match status" value="1"/>
</dbReference>
<name>A0A368NKE6_9GAMM</name>
<protein>
    <submittedName>
        <fullName evidence="1">LPS biosynthesis protein WavE</fullName>
    </submittedName>
</protein>
<dbReference type="Proteomes" id="UP000252558">
    <property type="component" value="Unassembled WGS sequence"/>
</dbReference>
<accession>A0A368NKE6</accession>
<gene>
    <name evidence="1" type="ORF">DU002_07120</name>
</gene>
<dbReference type="InterPro" id="IPR011122">
    <property type="entry name" value="WavE"/>
</dbReference>
<organism evidence="1 2">
    <name type="scientific">Corallincola holothuriorum</name>
    <dbReference type="NCBI Taxonomy" id="2282215"/>
    <lineage>
        <taxon>Bacteria</taxon>
        <taxon>Pseudomonadati</taxon>
        <taxon>Pseudomonadota</taxon>
        <taxon>Gammaproteobacteria</taxon>
        <taxon>Alteromonadales</taxon>
        <taxon>Psychromonadaceae</taxon>
        <taxon>Corallincola</taxon>
    </lineage>
</organism>
<reference evidence="1 2" key="1">
    <citation type="submission" date="2018-07" db="EMBL/GenBank/DDBJ databases">
        <title>Corallincola holothuriorum sp. nov., a new facultative anaerobe isolated from sea cucumber Apostichopus japonicus.</title>
        <authorList>
            <person name="Xia H."/>
        </authorList>
    </citation>
    <scope>NUCLEOTIDE SEQUENCE [LARGE SCALE GENOMIC DNA]</scope>
    <source>
        <strain evidence="1 2">C4</strain>
    </source>
</reference>
<proteinExistence type="predicted"/>
<evidence type="ECO:0000313" key="1">
    <source>
        <dbReference type="EMBL" id="RCU51077.1"/>
    </source>
</evidence>
<evidence type="ECO:0000313" key="2">
    <source>
        <dbReference type="Proteomes" id="UP000252558"/>
    </source>
</evidence>
<comment type="caution">
    <text evidence="1">The sequence shown here is derived from an EMBL/GenBank/DDBJ whole genome shotgun (WGS) entry which is preliminary data.</text>
</comment>
<dbReference type="OrthoDB" id="6716726at2"/>
<keyword evidence="2" id="KW-1185">Reference proteome</keyword>